<reference evidence="1" key="1">
    <citation type="journal article" date="2021" name="Proc. Natl. Acad. Sci. U.S.A.">
        <title>A Catalog of Tens of Thousands of Viruses from Human Metagenomes Reveals Hidden Associations with Chronic Diseases.</title>
        <authorList>
            <person name="Tisza M.J."/>
            <person name="Buck C.B."/>
        </authorList>
    </citation>
    <scope>NUCLEOTIDE SEQUENCE</scope>
    <source>
        <strain evidence="1">Ct8iP21</strain>
    </source>
</reference>
<proteinExistence type="predicted"/>
<name>A0A8S5V459_9CAUD</name>
<accession>A0A8S5V459</accession>
<organism evidence="1">
    <name type="scientific">Myoviridae sp. ct8iP21</name>
    <dbReference type="NCBI Taxonomy" id="2825041"/>
    <lineage>
        <taxon>Viruses</taxon>
        <taxon>Duplodnaviria</taxon>
        <taxon>Heunggongvirae</taxon>
        <taxon>Uroviricota</taxon>
        <taxon>Caudoviricetes</taxon>
    </lineage>
</organism>
<evidence type="ECO:0000313" key="1">
    <source>
        <dbReference type="EMBL" id="DAG01478.1"/>
    </source>
</evidence>
<sequence>MATFKMEEPPGLTGDNARDVSALNSYICNLHSQLRYMFTALDEDNMTDSIKNRLNIKEEK</sequence>
<dbReference type="EMBL" id="BK016193">
    <property type="protein sequence ID" value="DAG01478.1"/>
    <property type="molecule type" value="Genomic_DNA"/>
</dbReference>
<protein>
    <submittedName>
        <fullName evidence="1">Uncharacterized protein</fullName>
    </submittedName>
</protein>